<keyword evidence="5" id="KW-0119">Carbohydrate metabolism</keyword>
<evidence type="ECO:0000256" key="6">
    <source>
        <dbReference type="PIRSR" id="PIRSR605493-1"/>
    </source>
</evidence>
<dbReference type="SUPFAM" id="SSF51569">
    <property type="entry name" value="Aldolase"/>
    <property type="match status" value="1"/>
</dbReference>
<feature type="binding site" evidence="6">
    <location>
        <position position="168"/>
    </location>
    <ligand>
        <name>substrate</name>
    </ligand>
</feature>
<dbReference type="CDD" id="cd00452">
    <property type="entry name" value="KDPG_aldolase"/>
    <property type="match status" value="1"/>
</dbReference>
<dbReference type="GO" id="GO:0008168">
    <property type="term" value="F:methyltransferase activity"/>
    <property type="evidence" value="ECO:0007669"/>
    <property type="project" value="UniProtKB-KW"/>
</dbReference>
<dbReference type="InterPro" id="IPR013785">
    <property type="entry name" value="Aldolase_TIM"/>
</dbReference>
<sequence length="539" mass="56851">MYSAIRTFVRRAFPAATARQPAVTAAHVQTICMNACRGMATGPAAGGHISDELLDKLGSLSTQALIDGLWVMGWPTSHIMGARPLTEGQKKMIGRAITIQFAAARPDIAADKPSGTDSPEYEAFELVNGKEVIVMSSVGPWESVGGDIKFLRLFQRGCAGLVTDGSVRDTAVLREYGFPVFSHSTTPRQGPHVHQPWSCNTVINCGGVVVRPGDAIIGDQDGAVVIPASHAQQVYDIAHSREVIEEIVKEELTKNPGPPGKFYPFMSGKIKPNSPLGQLLTSKGVKFVHCAARPGTRLGVPTVAPTGATLGSRRTVGGPCNMSTYTQTEAHYQSVLKQFAEHKACAVLRTPIVGACTPAMNAAVDGGFKLVEFTLTTPGCLDSVAEYASRKDVLTGVGTVMTVDDAKRALDAGAQFIVSPVLIPEVVEWCAANKIVCAPGCQTPSEMVQAWKLGAPIQKLFPGVAGGPAWVRAVSAALPMLRINPTSGVEISTAADYLRAGASSLGFVAPAFPPKLVENKEWDAISKIASEIQAAVKSA</sequence>
<dbReference type="GO" id="GO:0032259">
    <property type="term" value="P:methylation"/>
    <property type="evidence" value="ECO:0007669"/>
    <property type="project" value="UniProtKB-KW"/>
</dbReference>
<keyword evidence="6" id="KW-0479">Metal-binding</keyword>
<comment type="subunit">
    <text evidence="3">Homotrimer.</text>
</comment>
<feature type="binding site" evidence="6">
    <location>
        <position position="169"/>
    </location>
    <ligand>
        <name>Mg(2+)</name>
        <dbReference type="ChEBI" id="CHEBI:18420"/>
    </ligand>
</feature>
<reference evidence="7 8" key="1">
    <citation type="journal article" date="2009" name="Science">
        <title>Green evolution and dynamic adaptations revealed by genomes of the marine picoeukaryotes Micromonas.</title>
        <authorList>
            <person name="Worden A.Z."/>
            <person name="Lee J.H."/>
            <person name="Mock T."/>
            <person name="Rouze P."/>
            <person name="Simmons M.P."/>
            <person name="Aerts A.L."/>
            <person name="Allen A.E."/>
            <person name="Cuvelier M.L."/>
            <person name="Derelle E."/>
            <person name="Everett M.V."/>
            <person name="Foulon E."/>
            <person name="Grimwood J."/>
            <person name="Gundlach H."/>
            <person name="Henrissat B."/>
            <person name="Napoli C."/>
            <person name="McDonald S.M."/>
            <person name="Parker M.S."/>
            <person name="Rombauts S."/>
            <person name="Salamov A."/>
            <person name="Von Dassow P."/>
            <person name="Badger J.H."/>
            <person name="Coutinho P.M."/>
            <person name="Demir E."/>
            <person name="Dubchak I."/>
            <person name="Gentemann C."/>
            <person name="Eikrem W."/>
            <person name="Gready J.E."/>
            <person name="John U."/>
            <person name="Lanier W."/>
            <person name="Lindquist E.A."/>
            <person name="Lucas S."/>
            <person name="Mayer K.F."/>
            <person name="Moreau H."/>
            <person name="Not F."/>
            <person name="Otillar R."/>
            <person name="Panaud O."/>
            <person name="Pangilinan J."/>
            <person name="Paulsen I."/>
            <person name="Piegu B."/>
            <person name="Poliakov A."/>
            <person name="Robbens S."/>
            <person name="Schmutz J."/>
            <person name="Toulza E."/>
            <person name="Wyss T."/>
            <person name="Zelensky A."/>
            <person name="Zhou K."/>
            <person name="Armbrust E.V."/>
            <person name="Bhattacharya D."/>
            <person name="Goodenough U.W."/>
            <person name="Van de Peer Y."/>
            <person name="Grigoriev I.V."/>
        </authorList>
    </citation>
    <scope>NUCLEOTIDE SEQUENCE [LARGE SCALE GENOMIC DNA]</scope>
    <source>
        <strain evidence="8">RCC299 / NOUM17</strain>
    </source>
</reference>
<dbReference type="Proteomes" id="UP000002009">
    <property type="component" value="Chromosome 1"/>
</dbReference>
<dbReference type="SUPFAM" id="SSF89562">
    <property type="entry name" value="RraA-like"/>
    <property type="match status" value="1"/>
</dbReference>
<evidence type="ECO:0000313" key="8">
    <source>
        <dbReference type="Proteomes" id="UP000002009"/>
    </source>
</evidence>
<keyword evidence="7" id="KW-0489">Methyltransferase</keyword>
<dbReference type="GO" id="GO:0016829">
    <property type="term" value="F:lyase activity"/>
    <property type="evidence" value="ECO:0007669"/>
    <property type="project" value="UniProtKB-KW"/>
</dbReference>
<comment type="similarity">
    <text evidence="2">Belongs to the KHG/KDPG aldolase family.</text>
</comment>
<dbReference type="AlphaFoldDB" id="C1FDT5"/>
<dbReference type="GO" id="GO:0046872">
    <property type="term" value="F:metal ion binding"/>
    <property type="evidence" value="ECO:0007669"/>
    <property type="project" value="UniProtKB-KW"/>
</dbReference>
<dbReference type="Pfam" id="PF03737">
    <property type="entry name" value="RraA-like"/>
    <property type="match status" value="1"/>
</dbReference>
<keyword evidence="4" id="KW-0456">Lyase</keyword>
<dbReference type="InParanoid" id="C1FDT5"/>
<dbReference type="GeneID" id="8250503"/>
<keyword evidence="8" id="KW-1185">Reference proteome</keyword>
<evidence type="ECO:0000256" key="1">
    <source>
        <dbReference type="ARBA" id="ARBA00004761"/>
    </source>
</evidence>
<dbReference type="InterPro" id="IPR036704">
    <property type="entry name" value="RraA/RraA-like_sf"/>
</dbReference>
<name>C1FDT5_MICCC</name>
<dbReference type="eggNOG" id="ENOG502QVAJ">
    <property type="taxonomic scope" value="Eukaryota"/>
</dbReference>
<dbReference type="Pfam" id="PF01081">
    <property type="entry name" value="Aldolase"/>
    <property type="match status" value="1"/>
</dbReference>
<dbReference type="InterPro" id="IPR000887">
    <property type="entry name" value="Aldlse_KDPG_KHG"/>
</dbReference>
<evidence type="ECO:0000313" key="7">
    <source>
        <dbReference type="EMBL" id="ACO68448.1"/>
    </source>
</evidence>
<evidence type="ECO:0000256" key="5">
    <source>
        <dbReference type="ARBA" id="ARBA00023277"/>
    </source>
</evidence>
<evidence type="ECO:0000256" key="4">
    <source>
        <dbReference type="ARBA" id="ARBA00023239"/>
    </source>
</evidence>
<dbReference type="PANTHER" id="PTHR30246:SF1">
    <property type="entry name" value="2-DEHYDRO-3-DEOXY-6-PHOSPHOGALACTONATE ALDOLASE-RELATED"/>
    <property type="match status" value="1"/>
</dbReference>
<dbReference type="CDD" id="cd16841">
    <property type="entry name" value="RraA_family"/>
    <property type="match status" value="1"/>
</dbReference>
<accession>C1FDT5</accession>
<dbReference type="EMBL" id="CP001574">
    <property type="protein sequence ID" value="ACO68448.1"/>
    <property type="molecule type" value="Genomic_DNA"/>
</dbReference>
<comment type="cofactor">
    <cofactor evidence="6">
        <name>Mg(2+)</name>
        <dbReference type="ChEBI" id="CHEBI:18420"/>
    </cofactor>
</comment>
<dbReference type="Gene3D" id="3.20.20.70">
    <property type="entry name" value="Aldolase class I"/>
    <property type="match status" value="1"/>
</dbReference>
<comment type="pathway">
    <text evidence="1">Carbohydrate acid metabolism.</text>
</comment>
<dbReference type="KEGG" id="mis:MICPUN_55179"/>
<dbReference type="PANTHER" id="PTHR30246">
    <property type="entry name" value="2-KETO-3-DEOXY-6-PHOSPHOGLUCONATE ALDOLASE"/>
    <property type="match status" value="1"/>
</dbReference>
<keyword evidence="7" id="KW-0808">Transferase</keyword>
<dbReference type="OrthoDB" id="1476984at2759"/>
<evidence type="ECO:0000256" key="3">
    <source>
        <dbReference type="ARBA" id="ARBA00011233"/>
    </source>
</evidence>
<dbReference type="Gene3D" id="3.50.30.40">
    <property type="entry name" value="Ribonuclease E inhibitor RraA/RraA-like"/>
    <property type="match status" value="1"/>
</dbReference>
<dbReference type="RefSeq" id="XP_002507190.1">
    <property type="nucleotide sequence ID" value="XM_002507144.1"/>
</dbReference>
<dbReference type="STRING" id="296587.C1FDT5"/>
<dbReference type="OMA" id="GWPTSHV"/>
<protein>
    <submittedName>
        <fullName evidence="7">Demethylmenaquinone methyltransferase/aldolase</fullName>
    </submittedName>
</protein>
<dbReference type="InterPro" id="IPR005493">
    <property type="entry name" value="RraA/RraA-like"/>
</dbReference>
<gene>
    <name evidence="7" type="ORF">MICPUN_55179</name>
</gene>
<keyword evidence="6" id="KW-0460">Magnesium</keyword>
<evidence type="ECO:0000256" key="2">
    <source>
        <dbReference type="ARBA" id="ARBA00006906"/>
    </source>
</evidence>
<proteinExistence type="inferred from homology"/>
<organism evidence="7 8">
    <name type="scientific">Micromonas commoda (strain RCC299 / NOUM17 / CCMP2709)</name>
    <name type="common">Picoplanktonic green alga</name>
    <dbReference type="NCBI Taxonomy" id="296587"/>
    <lineage>
        <taxon>Eukaryota</taxon>
        <taxon>Viridiplantae</taxon>
        <taxon>Chlorophyta</taxon>
        <taxon>Mamiellophyceae</taxon>
        <taxon>Mamiellales</taxon>
        <taxon>Mamiellaceae</taxon>
        <taxon>Micromonas</taxon>
    </lineage>
</organism>